<keyword evidence="8" id="KW-1185">Reference proteome</keyword>
<sequence length="224" mass="23280">MKFSRSSTPAAALAVAAAALASPAPDLPNNAGGCVSPPASHLFAAKFLPICAADILDKCIALEKAGLANILTPGSEDYEARTKTYWSITSQLMPWCIVQPRTAEEVALAVTTLVKETSCEFAVRSGGHFIWPANNIEDGVTIDLGLMDGTVYDAEKKVARISPGSRWGGVYGALEPHGMTVPGGRASTVGVAGFLNGGGNSFYSARKGFACDNVVNFEVVLANG</sequence>
<dbReference type="InterPro" id="IPR016169">
    <property type="entry name" value="FAD-bd_PCMH_sub2"/>
</dbReference>
<evidence type="ECO:0000256" key="1">
    <source>
        <dbReference type="ARBA" id="ARBA00005466"/>
    </source>
</evidence>
<keyword evidence="3" id="KW-0274">FAD</keyword>
<comment type="similarity">
    <text evidence="1">Belongs to the oxygen-dependent FAD-linked oxidoreductase family.</text>
</comment>
<feature type="domain" description="FAD-binding PCMH-type" evidence="6">
    <location>
        <begin position="90"/>
        <end position="224"/>
    </location>
</feature>
<dbReference type="InterPro" id="IPR050416">
    <property type="entry name" value="FAD-linked_Oxidoreductase"/>
</dbReference>
<dbReference type="InterPro" id="IPR036318">
    <property type="entry name" value="FAD-bd_PCMH-like_sf"/>
</dbReference>
<dbReference type="InterPro" id="IPR016166">
    <property type="entry name" value="FAD-bd_PCMH"/>
</dbReference>
<gene>
    <name evidence="7" type="ORF">PG993_008805</name>
</gene>
<evidence type="ECO:0000256" key="2">
    <source>
        <dbReference type="ARBA" id="ARBA00022630"/>
    </source>
</evidence>
<dbReference type="PANTHER" id="PTHR42973">
    <property type="entry name" value="BINDING OXIDOREDUCTASE, PUTATIVE (AFU_ORTHOLOGUE AFUA_1G17690)-RELATED"/>
    <property type="match status" value="1"/>
</dbReference>
<protein>
    <recommendedName>
        <fullName evidence="6">FAD-binding PCMH-type domain-containing protein</fullName>
    </recommendedName>
</protein>
<evidence type="ECO:0000259" key="6">
    <source>
        <dbReference type="PROSITE" id="PS51387"/>
    </source>
</evidence>
<dbReference type="PROSITE" id="PS51387">
    <property type="entry name" value="FAD_PCMH"/>
    <property type="match status" value="1"/>
</dbReference>
<evidence type="ECO:0000256" key="5">
    <source>
        <dbReference type="SAM" id="SignalP"/>
    </source>
</evidence>
<feature type="chain" id="PRO_5045718707" description="FAD-binding PCMH-type domain-containing protein" evidence="5">
    <location>
        <begin position="22"/>
        <end position="224"/>
    </location>
</feature>
<dbReference type="EMBL" id="JAQQWK010000008">
    <property type="protein sequence ID" value="KAK8036191.1"/>
    <property type="molecule type" value="Genomic_DNA"/>
</dbReference>
<evidence type="ECO:0000256" key="4">
    <source>
        <dbReference type="ARBA" id="ARBA00023002"/>
    </source>
</evidence>
<evidence type="ECO:0000313" key="7">
    <source>
        <dbReference type="EMBL" id="KAK8036191.1"/>
    </source>
</evidence>
<keyword evidence="5" id="KW-0732">Signal</keyword>
<keyword evidence="2" id="KW-0285">Flavoprotein</keyword>
<accession>A0ABR1SPD2</accession>
<dbReference type="Pfam" id="PF01565">
    <property type="entry name" value="FAD_binding_4"/>
    <property type="match status" value="1"/>
</dbReference>
<evidence type="ECO:0000313" key="8">
    <source>
        <dbReference type="Proteomes" id="UP001444661"/>
    </source>
</evidence>
<dbReference type="PANTHER" id="PTHR42973:SF53">
    <property type="entry name" value="FAD-BINDING PCMH-TYPE DOMAIN-CONTAINING PROTEIN-RELATED"/>
    <property type="match status" value="1"/>
</dbReference>
<proteinExistence type="inferred from homology"/>
<dbReference type="InterPro" id="IPR006094">
    <property type="entry name" value="Oxid_FAD_bind_N"/>
</dbReference>
<reference evidence="7 8" key="1">
    <citation type="submission" date="2023-01" db="EMBL/GenBank/DDBJ databases">
        <title>Analysis of 21 Apiospora genomes using comparative genomics revels a genus with tremendous synthesis potential of carbohydrate active enzymes and secondary metabolites.</title>
        <authorList>
            <person name="Sorensen T."/>
        </authorList>
    </citation>
    <scope>NUCLEOTIDE SEQUENCE [LARGE SCALE GENOMIC DNA]</scope>
    <source>
        <strain evidence="7 8">CBS 33761</strain>
    </source>
</reference>
<dbReference type="Gene3D" id="3.30.465.10">
    <property type="match status" value="1"/>
</dbReference>
<evidence type="ECO:0000256" key="3">
    <source>
        <dbReference type="ARBA" id="ARBA00022827"/>
    </source>
</evidence>
<keyword evidence="4" id="KW-0560">Oxidoreductase</keyword>
<organism evidence="7 8">
    <name type="scientific">Apiospora rasikravindrae</name>
    <dbReference type="NCBI Taxonomy" id="990691"/>
    <lineage>
        <taxon>Eukaryota</taxon>
        <taxon>Fungi</taxon>
        <taxon>Dikarya</taxon>
        <taxon>Ascomycota</taxon>
        <taxon>Pezizomycotina</taxon>
        <taxon>Sordariomycetes</taxon>
        <taxon>Xylariomycetidae</taxon>
        <taxon>Amphisphaeriales</taxon>
        <taxon>Apiosporaceae</taxon>
        <taxon>Apiospora</taxon>
    </lineage>
</organism>
<comment type="caution">
    <text evidence="7">The sequence shown here is derived from an EMBL/GenBank/DDBJ whole genome shotgun (WGS) entry which is preliminary data.</text>
</comment>
<dbReference type="SUPFAM" id="SSF56176">
    <property type="entry name" value="FAD-binding/transporter-associated domain-like"/>
    <property type="match status" value="1"/>
</dbReference>
<feature type="signal peptide" evidence="5">
    <location>
        <begin position="1"/>
        <end position="21"/>
    </location>
</feature>
<dbReference type="Proteomes" id="UP001444661">
    <property type="component" value="Unassembled WGS sequence"/>
</dbReference>
<name>A0ABR1SPD2_9PEZI</name>